<dbReference type="EMBL" id="OCSU01000001">
    <property type="protein sequence ID" value="SOE61315.1"/>
    <property type="molecule type" value="Genomic_DNA"/>
</dbReference>
<organism evidence="2 3">
    <name type="scientific">Caballeronia arationis</name>
    <dbReference type="NCBI Taxonomy" id="1777142"/>
    <lineage>
        <taxon>Bacteria</taxon>
        <taxon>Pseudomonadati</taxon>
        <taxon>Pseudomonadota</taxon>
        <taxon>Betaproteobacteria</taxon>
        <taxon>Burkholderiales</taxon>
        <taxon>Burkholderiaceae</taxon>
        <taxon>Caballeronia</taxon>
    </lineage>
</organism>
<accession>A0A7Z7I499</accession>
<dbReference type="Pfam" id="PF02655">
    <property type="entry name" value="ATP-grasp_3"/>
    <property type="match status" value="1"/>
</dbReference>
<keyword evidence="3" id="KW-1185">Reference proteome</keyword>
<sequence length="393" mass="41952">MHAATPFSRAPCVAVAGLSARMLAQAAARAGLNPVALDLFGDRDTREHASAWFDIGGEGLSIDRARLVDALERTARLPRMLGFIATSGMEPHMDALFGQPRLPRLIGNGAGATAAVRDPRRFFALLDELGIGHPEVSFARPENPEGWIAKRADGCGGVHIEAASSGADVYFQRRAPGQPMSALFIGARREATLIGFAEQLSVEAGALPFVHAGSLGPVDLPRDTVKALEQAIRAIVWRTDLAGLNSIDFLLDGDAIRVLEINARPSSTMTLYDAVWPAVWPCGLIGCHIDACLDGHLPAEPPAPPRRAGQRVVFAPLGFTVSPAFSDACSGDPACHDVPLAGTRIEAGQPVCTLVVTAPSVDAVRRELERQHALFLQRIETCRESFHDVIPTH</sequence>
<feature type="domain" description="ATP-grasp fold PylC-type" evidence="1">
    <location>
        <begin position="122"/>
        <end position="267"/>
    </location>
</feature>
<keyword evidence="2" id="KW-0436">Ligase</keyword>
<dbReference type="InterPro" id="IPR016677">
    <property type="entry name" value="UCP016817_carboligase"/>
</dbReference>
<dbReference type="RefSeq" id="WP_062638516.1">
    <property type="nucleotide sequence ID" value="NZ_FCOG02000035.1"/>
</dbReference>
<evidence type="ECO:0000313" key="2">
    <source>
        <dbReference type="EMBL" id="SOE61315.1"/>
    </source>
</evidence>
<dbReference type="PIRSF" id="PIRSF016817">
    <property type="entry name" value="UCP016817_carboligase"/>
    <property type="match status" value="1"/>
</dbReference>
<dbReference type="Proteomes" id="UP000219522">
    <property type="component" value="Unassembled WGS sequence"/>
</dbReference>
<dbReference type="GO" id="GO:0005524">
    <property type="term" value="F:ATP binding"/>
    <property type="evidence" value="ECO:0007669"/>
    <property type="project" value="InterPro"/>
</dbReference>
<name>A0A7Z7I499_9BURK</name>
<proteinExistence type="predicted"/>
<dbReference type="OrthoDB" id="5572734at2"/>
<evidence type="ECO:0000313" key="3">
    <source>
        <dbReference type="Proteomes" id="UP000219522"/>
    </source>
</evidence>
<dbReference type="GO" id="GO:0016874">
    <property type="term" value="F:ligase activity"/>
    <property type="evidence" value="ECO:0007669"/>
    <property type="project" value="UniProtKB-KW"/>
</dbReference>
<reference evidence="2 3" key="1">
    <citation type="submission" date="2017-09" db="EMBL/GenBank/DDBJ databases">
        <authorList>
            <person name="Varghese N."/>
            <person name="Submissions S."/>
        </authorList>
    </citation>
    <scope>NUCLEOTIDE SEQUENCE [LARGE SCALE GENOMIC DNA]</scope>
    <source>
        <strain evidence="2 3">OK806</strain>
    </source>
</reference>
<gene>
    <name evidence="2" type="ORF">SAMN05446927_2084</name>
</gene>
<dbReference type="GO" id="GO:0046872">
    <property type="term" value="F:metal ion binding"/>
    <property type="evidence" value="ECO:0007669"/>
    <property type="project" value="InterPro"/>
</dbReference>
<comment type="caution">
    <text evidence="2">The sequence shown here is derived from an EMBL/GenBank/DDBJ whole genome shotgun (WGS) entry which is preliminary data.</text>
</comment>
<evidence type="ECO:0000259" key="1">
    <source>
        <dbReference type="Pfam" id="PF02655"/>
    </source>
</evidence>
<protein>
    <submittedName>
        <fullName evidence="2">Predicted ATP-dependent carboligase, ATP-grasp superfamily</fullName>
    </submittedName>
</protein>
<dbReference type="AlphaFoldDB" id="A0A7Z7I499"/>
<dbReference type="Gene3D" id="3.30.470.20">
    <property type="entry name" value="ATP-grasp fold, B domain"/>
    <property type="match status" value="1"/>
</dbReference>
<dbReference type="SUPFAM" id="SSF56059">
    <property type="entry name" value="Glutathione synthetase ATP-binding domain-like"/>
    <property type="match status" value="1"/>
</dbReference>
<dbReference type="InterPro" id="IPR003806">
    <property type="entry name" value="ATP-grasp_PylC-type"/>
</dbReference>